<keyword evidence="1" id="KW-1133">Transmembrane helix</keyword>
<gene>
    <name evidence="2" type="ORF">TrST_g12077</name>
</gene>
<comment type="caution">
    <text evidence="2">The sequence shown here is derived from an EMBL/GenBank/DDBJ whole genome shotgun (WGS) entry which is preliminary data.</text>
</comment>
<reference evidence="3" key="1">
    <citation type="journal article" date="2023" name="Commun. Biol.">
        <title>Genome analysis of Parmales, the sister group of diatoms, reveals the evolutionary specialization of diatoms from phago-mixotrophs to photoautotrophs.</title>
        <authorList>
            <person name="Ban H."/>
            <person name="Sato S."/>
            <person name="Yoshikawa S."/>
            <person name="Yamada K."/>
            <person name="Nakamura Y."/>
            <person name="Ichinomiya M."/>
            <person name="Sato N."/>
            <person name="Blanc-Mathieu R."/>
            <person name="Endo H."/>
            <person name="Kuwata A."/>
            <person name="Ogata H."/>
        </authorList>
    </citation>
    <scope>NUCLEOTIDE SEQUENCE [LARGE SCALE GENOMIC DNA]</scope>
    <source>
        <strain evidence="3">NIES 3701</strain>
    </source>
</reference>
<dbReference type="Proteomes" id="UP001165085">
    <property type="component" value="Unassembled WGS sequence"/>
</dbReference>
<sequence>MPMKTNADGTIVDPKNPRLEPNNVYVIMLMTTSFFGSGEFLLWSGRGNSRSGKEMIGRIHCPRNSLTVAVMLTDVLTAPWRHLGRGSQRVTILGVVPKNGRTLDEATRHFTTLILDDYSSALSRYTPFTASGFRKLMRRERPDTWENQVERQRPLSAIAENLVCRSCKKTFSSRALGSYEKKNRSSLRLSCKGFHKMRFGCPDVSCEGVALVYVLPRLKNALVNPKLLTTRSWGMEDCEMKTAAEMKKAGEWGKTVMCWDMKNKAATSMAEFPVGGTFNHYI</sequence>
<dbReference type="EMBL" id="BRXY01000406">
    <property type="protein sequence ID" value="GMH92861.1"/>
    <property type="molecule type" value="Genomic_DNA"/>
</dbReference>
<accession>A0A9W7BKG7</accession>
<evidence type="ECO:0000256" key="1">
    <source>
        <dbReference type="SAM" id="Phobius"/>
    </source>
</evidence>
<keyword evidence="3" id="KW-1185">Reference proteome</keyword>
<protein>
    <submittedName>
        <fullName evidence="2">Uncharacterized protein</fullName>
    </submittedName>
</protein>
<keyword evidence="1" id="KW-0812">Transmembrane</keyword>
<keyword evidence="1" id="KW-0472">Membrane</keyword>
<proteinExistence type="predicted"/>
<evidence type="ECO:0000313" key="2">
    <source>
        <dbReference type="EMBL" id="GMH92861.1"/>
    </source>
</evidence>
<evidence type="ECO:0000313" key="3">
    <source>
        <dbReference type="Proteomes" id="UP001165085"/>
    </source>
</evidence>
<feature type="transmembrane region" description="Helical" evidence="1">
    <location>
        <begin position="24"/>
        <end position="43"/>
    </location>
</feature>
<organism evidence="2 3">
    <name type="scientific">Triparma strigata</name>
    <dbReference type="NCBI Taxonomy" id="1606541"/>
    <lineage>
        <taxon>Eukaryota</taxon>
        <taxon>Sar</taxon>
        <taxon>Stramenopiles</taxon>
        <taxon>Ochrophyta</taxon>
        <taxon>Bolidophyceae</taxon>
        <taxon>Parmales</taxon>
        <taxon>Triparmaceae</taxon>
        <taxon>Triparma</taxon>
    </lineage>
</organism>
<dbReference type="AlphaFoldDB" id="A0A9W7BKG7"/>
<name>A0A9W7BKG7_9STRA</name>